<dbReference type="GO" id="GO:0016987">
    <property type="term" value="F:sigma factor activity"/>
    <property type="evidence" value="ECO:0007669"/>
    <property type="project" value="UniProtKB-KW"/>
</dbReference>
<dbReference type="EMBL" id="SMLB01000019">
    <property type="protein sequence ID" value="TDD68605.1"/>
    <property type="molecule type" value="Genomic_DNA"/>
</dbReference>
<dbReference type="SUPFAM" id="SSF88946">
    <property type="entry name" value="Sigma2 domain of RNA polymerase sigma factors"/>
    <property type="match status" value="1"/>
</dbReference>
<feature type="region of interest" description="Disordered" evidence="6">
    <location>
        <begin position="1"/>
        <end position="48"/>
    </location>
</feature>
<accession>A0A4R5AAC5</accession>
<dbReference type="InterPro" id="IPR013324">
    <property type="entry name" value="RNA_pol_sigma_r3/r4-like"/>
</dbReference>
<comment type="similarity">
    <text evidence="1">Belongs to the sigma-70 factor family. ECF subfamily.</text>
</comment>
<dbReference type="PANTHER" id="PTHR43133:SF8">
    <property type="entry name" value="RNA POLYMERASE SIGMA FACTOR HI_1459-RELATED"/>
    <property type="match status" value="1"/>
</dbReference>
<feature type="domain" description="RNA polymerase sigma-70 region 2" evidence="7">
    <location>
        <begin position="110"/>
        <end position="177"/>
    </location>
</feature>
<dbReference type="GO" id="GO:0006352">
    <property type="term" value="P:DNA-templated transcription initiation"/>
    <property type="evidence" value="ECO:0007669"/>
    <property type="project" value="InterPro"/>
</dbReference>
<feature type="compositionally biased region" description="Pro residues" evidence="6">
    <location>
        <begin position="1"/>
        <end position="14"/>
    </location>
</feature>
<evidence type="ECO:0000313" key="9">
    <source>
        <dbReference type="EMBL" id="TDD68605.1"/>
    </source>
</evidence>
<evidence type="ECO:0000313" key="10">
    <source>
        <dbReference type="Proteomes" id="UP000295217"/>
    </source>
</evidence>
<dbReference type="Pfam" id="PF04542">
    <property type="entry name" value="Sigma70_r2"/>
    <property type="match status" value="1"/>
</dbReference>
<dbReference type="GO" id="GO:0003677">
    <property type="term" value="F:DNA binding"/>
    <property type="evidence" value="ECO:0007669"/>
    <property type="project" value="UniProtKB-KW"/>
</dbReference>
<organism evidence="9 10">
    <name type="scientific">Jiangella aurantiaca</name>
    <dbReference type="NCBI Taxonomy" id="2530373"/>
    <lineage>
        <taxon>Bacteria</taxon>
        <taxon>Bacillati</taxon>
        <taxon>Actinomycetota</taxon>
        <taxon>Actinomycetes</taxon>
        <taxon>Jiangellales</taxon>
        <taxon>Jiangellaceae</taxon>
        <taxon>Jiangella</taxon>
    </lineage>
</organism>
<evidence type="ECO:0000256" key="2">
    <source>
        <dbReference type="ARBA" id="ARBA00023015"/>
    </source>
</evidence>
<keyword evidence="10" id="KW-1185">Reference proteome</keyword>
<dbReference type="Proteomes" id="UP000295217">
    <property type="component" value="Unassembled WGS sequence"/>
</dbReference>
<proteinExistence type="inferred from homology"/>
<dbReference type="Gene3D" id="1.10.10.10">
    <property type="entry name" value="Winged helix-like DNA-binding domain superfamily/Winged helix DNA-binding domain"/>
    <property type="match status" value="1"/>
</dbReference>
<feature type="domain" description="RNA polymerase sigma factor 70 region 4 type 2" evidence="8">
    <location>
        <begin position="204"/>
        <end position="252"/>
    </location>
</feature>
<comment type="caution">
    <text evidence="9">The sequence shown here is derived from an EMBL/GenBank/DDBJ whole genome shotgun (WGS) entry which is preliminary data.</text>
</comment>
<evidence type="ECO:0000259" key="8">
    <source>
        <dbReference type="Pfam" id="PF08281"/>
    </source>
</evidence>
<dbReference type="SUPFAM" id="SSF88659">
    <property type="entry name" value="Sigma3 and sigma4 domains of RNA polymerase sigma factors"/>
    <property type="match status" value="1"/>
</dbReference>
<dbReference type="InterPro" id="IPR013249">
    <property type="entry name" value="RNA_pol_sigma70_r4_t2"/>
</dbReference>
<dbReference type="PANTHER" id="PTHR43133">
    <property type="entry name" value="RNA POLYMERASE ECF-TYPE SIGMA FACTO"/>
    <property type="match status" value="1"/>
</dbReference>
<evidence type="ECO:0000256" key="1">
    <source>
        <dbReference type="ARBA" id="ARBA00010641"/>
    </source>
</evidence>
<keyword evidence="3" id="KW-0731">Sigma factor</keyword>
<dbReference type="InterPro" id="IPR039425">
    <property type="entry name" value="RNA_pol_sigma-70-like"/>
</dbReference>
<dbReference type="NCBIfam" id="TIGR02937">
    <property type="entry name" value="sigma70-ECF"/>
    <property type="match status" value="1"/>
</dbReference>
<keyword evidence="5" id="KW-0804">Transcription</keyword>
<keyword evidence="2" id="KW-0805">Transcription regulation</keyword>
<dbReference type="OrthoDB" id="4990598at2"/>
<dbReference type="InterPro" id="IPR013325">
    <property type="entry name" value="RNA_pol_sigma_r2"/>
</dbReference>
<dbReference type="Pfam" id="PF08281">
    <property type="entry name" value="Sigma70_r4_2"/>
    <property type="match status" value="1"/>
</dbReference>
<keyword evidence="4" id="KW-0238">DNA-binding</keyword>
<evidence type="ECO:0000259" key="7">
    <source>
        <dbReference type="Pfam" id="PF04542"/>
    </source>
</evidence>
<evidence type="ECO:0000256" key="5">
    <source>
        <dbReference type="ARBA" id="ARBA00023163"/>
    </source>
</evidence>
<dbReference type="InterPro" id="IPR036388">
    <property type="entry name" value="WH-like_DNA-bd_sf"/>
</dbReference>
<sequence>MSRPPILPPRAPPPGRRRRPTRRRGPEEAAFPRRVGDPRRKDQHATADVICDTRPIRPGSRTPHLTRCGLPRCVMSPATRRVIAAGGDMTECSDVLALAGQGDDRAFETLYREVAPRARRVAYRIVRDADAADDLVQEAFYLVLRSMRSGGGPREQFAGYVFTTTKRLAFQHCRARAALAGHDDPAALRAGDDPYDTEPKGASDALATLPQRWRTILWLVEVERYSPAELAAPMSMTPSAVASLAHRARRALRTAYLAAS</sequence>
<dbReference type="InterPro" id="IPR007627">
    <property type="entry name" value="RNA_pol_sigma70_r2"/>
</dbReference>
<protein>
    <submittedName>
        <fullName evidence="9">Sigma-70 family RNA polymerase sigma factor</fullName>
    </submittedName>
</protein>
<evidence type="ECO:0000256" key="6">
    <source>
        <dbReference type="SAM" id="MobiDB-lite"/>
    </source>
</evidence>
<dbReference type="Gene3D" id="1.10.1740.10">
    <property type="match status" value="1"/>
</dbReference>
<name>A0A4R5AAC5_9ACTN</name>
<gene>
    <name evidence="9" type="ORF">E1262_15245</name>
</gene>
<dbReference type="InterPro" id="IPR014284">
    <property type="entry name" value="RNA_pol_sigma-70_dom"/>
</dbReference>
<reference evidence="9 10" key="1">
    <citation type="submission" date="2019-02" db="EMBL/GenBank/DDBJ databases">
        <title>Draft genome sequences of novel Actinobacteria.</title>
        <authorList>
            <person name="Sahin N."/>
            <person name="Ay H."/>
            <person name="Saygin H."/>
        </authorList>
    </citation>
    <scope>NUCLEOTIDE SEQUENCE [LARGE SCALE GENOMIC DNA]</scope>
    <source>
        <strain evidence="9 10">8K307</strain>
    </source>
</reference>
<feature type="compositionally biased region" description="Basic and acidic residues" evidence="6">
    <location>
        <begin position="24"/>
        <end position="45"/>
    </location>
</feature>
<evidence type="ECO:0000256" key="3">
    <source>
        <dbReference type="ARBA" id="ARBA00023082"/>
    </source>
</evidence>
<evidence type="ECO:0000256" key="4">
    <source>
        <dbReference type="ARBA" id="ARBA00023125"/>
    </source>
</evidence>
<dbReference type="AlphaFoldDB" id="A0A4R5AAC5"/>